<dbReference type="Proteomes" id="UP001589709">
    <property type="component" value="Unassembled WGS sequence"/>
</dbReference>
<evidence type="ECO:0000256" key="1">
    <source>
        <dbReference type="SAM" id="SignalP"/>
    </source>
</evidence>
<dbReference type="InterPro" id="IPR047703">
    <property type="entry name" value="SCO2322-like"/>
</dbReference>
<keyword evidence="1" id="KW-0732">Signal</keyword>
<dbReference type="NCBIfam" id="NF040672">
    <property type="entry name" value="SCO2322_fam"/>
    <property type="match status" value="1"/>
</dbReference>
<evidence type="ECO:0000313" key="2">
    <source>
        <dbReference type="EMBL" id="MFB9462632.1"/>
    </source>
</evidence>
<name>A0ABV5MXF6_9ACTN</name>
<organism evidence="2 3">
    <name type="scientific">Streptomyces cinereospinus</name>
    <dbReference type="NCBI Taxonomy" id="285561"/>
    <lineage>
        <taxon>Bacteria</taxon>
        <taxon>Bacillati</taxon>
        <taxon>Actinomycetota</taxon>
        <taxon>Actinomycetes</taxon>
        <taxon>Kitasatosporales</taxon>
        <taxon>Streptomycetaceae</taxon>
        <taxon>Streptomyces</taxon>
    </lineage>
</organism>
<feature type="chain" id="PRO_5047538013" evidence="1">
    <location>
        <begin position="26"/>
        <end position="158"/>
    </location>
</feature>
<dbReference type="EMBL" id="JBHMCY010000010">
    <property type="protein sequence ID" value="MFB9462632.1"/>
    <property type="molecule type" value="Genomic_DNA"/>
</dbReference>
<proteinExistence type="predicted"/>
<feature type="non-terminal residue" evidence="2">
    <location>
        <position position="158"/>
    </location>
</feature>
<sequence length="158" mass="16046">MTRRTALLLTALVVALAAGTGPARAAGYRYWSFWERAGGTWTYATQGPATARPADGAVQGFRFAVSEDSADASRPRGEAGFAAICAGTPARAGSKRVALVIDFGTASDAPAGGTPPAARTACARVSPDATAAEALAAVAEPLRYDTNALLCAIAGYPR</sequence>
<comment type="caution">
    <text evidence="2">The sequence shown here is derived from an EMBL/GenBank/DDBJ whole genome shotgun (WGS) entry which is preliminary data.</text>
</comment>
<feature type="signal peptide" evidence="1">
    <location>
        <begin position="1"/>
        <end position="25"/>
    </location>
</feature>
<accession>A0ABV5MXF6</accession>
<dbReference type="RefSeq" id="WP_381343766.1">
    <property type="nucleotide sequence ID" value="NZ_JBHMCY010000010.1"/>
</dbReference>
<keyword evidence="3" id="KW-1185">Reference proteome</keyword>
<gene>
    <name evidence="2" type="ORF">ACFF45_07870</name>
</gene>
<evidence type="ECO:0000313" key="3">
    <source>
        <dbReference type="Proteomes" id="UP001589709"/>
    </source>
</evidence>
<protein>
    <submittedName>
        <fullName evidence="2">SCO2322 family protein</fullName>
    </submittedName>
</protein>
<reference evidence="2 3" key="1">
    <citation type="submission" date="2024-09" db="EMBL/GenBank/DDBJ databases">
        <authorList>
            <person name="Sun Q."/>
            <person name="Mori K."/>
        </authorList>
    </citation>
    <scope>NUCLEOTIDE SEQUENCE [LARGE SCALE GENOMIC DNA]</scope>
    <source>
        <strain evidence="2 3">JCM 6917</strain>
    </source>
</reference>